<gene>
    <name evidence="3" type="ORF">IPOD504_LOCUS4097</name>
</gene>
<feature type="non-terminal residue" evidence="3">
    <location>
        <position position="359"/>
    </location>
</feature>
<feature type="compositionally biased region" description="Low complexity" evidence="1">
    <location>
        <begin position="52"/>
        <end position="61"/>
    </location>
</feature>
<name>A0ABN8HXK7_9NEOP</name>
<dbReference type="PANTHER" id="PTHR12243">
    <property type="entry name" value="MADF DOMAIN TRANSCRIPTION FACTOR"/>
    <property type="match status" value="1"/>
</dbReference>
<evidence type="ECO:0000313" key="4">
    <source>
        <dbReference type="Proteomes" id="UP000837857"/>
    </source>
</evidence>
<dbReference type="PANTHER" id="PTHR12243:SF67">
    <property type="entry name" value="COREPRESSOR OF PANGOLIN, ISOFORM A-RELATED"/>
    <property type="match status" value="1"/>
</dbReference>
<evidence type="ECO:0000259" key="2">
    <source>
        <dbReference type="PROSITE" id="PS51029"/>
    </source>
</evidence>
<dbReference type="InterPro" id="IPR039353">
    <property type="entry name" value="TF_Adf1"/>
</dbReference>
<feature type="compositionally biased region" description="Basic and acidic residues" evidence="1">
    <location>
        <begin position="244"/>
        <end position="253"/>
    </location>
</feature>
<feature type="region of interest" description="Disordered" evidence="1">
    <location>
        <begin position="244"/>
        <end position="276"/>
    </location>
</feature>
<sequence length="359" mass="39095">MQIRDDTNRVTIIKGAKRRRAGWRRRASGAGRARLGVGGGGGGGGGVRRGGRAALSRPSARAQSAAARRHRSAAATAAMEHFIEAVRKYPCLWNTTAIEYRDQELKDAAWTEVMKETDLSSVKEVKLKWKKLRDSYRDALKRQSEMLAKDPSNQAKKNYPWKYMGPMQFLQPHMSVRKKPAEPGSGFAVAADCGAHNGGADARSTDDSDSEAESCAKRKGAERLALIERKLDYLCKAHGKRQFTEAHLQERGRPPPAHTAHAAHPAHPAHPAPAAPDPLDIFFNGMCQSTKRFPYPTQIKIKRTLFDAVIAAEEALIAEQQSYASLWARGGGSSSSSSADADADADADAEAADDERRPA</sequence>
<proteinExistence type="predicted"/>
<dbReference type="Pfam" id="PF10545">
    <property type="entry name" value="MADF_DNA_bdg"/>
    <property type="match status" value="1"/>
</dbReference>
<feature type="domain" description="MADF" evidence="2">
    <location>
        <begin position="81"/>
        <end position="175"/>
    </location>
</feature>
<organism evidence="3 4">
    <name type="scientific">Iphiclides podalirius</name>
    <name type="common">scarce swallowtail</name>
    <dbReference type="NCBI Taxonomy" id="110791"/>
    <lineage>
        <taxon>Eukaryota</taxon>
        <taxon>Metazoa</taxon>
        <taxon>Ecdysozoa</taxon>
        <taxon>Arthropoda</taxon>
        <taxon>Hexapoda</taxon>
        <taxon>Insecta</taxon>
        <taxon>Pterygota</taxon>
        <taxon>Neoptera</taxon>
        <taxon>Endopterygota</taxon>
        <taxon>Lepidoptera</taxon>
        <taxon>Glossata</taxon>
        <taxon>Ditrysia</taxon>
        <taxon>Papilionoidea</taxon>
        <taxon>Papilionidae</taxon>
        <taxon>Papilioninae</taxon>
        <taxon>Iphiclides</taxon>
    </lineage>
</organism>
<dbReference type="SMART" id="SM00595">
    <property type="entry name" value="MADF"/>
    <property type="match status" value="1"/>
</dbReference>
<accession>A0ABN8HXK7</accession>
<keyword evidence="4" id="KW-1185">Reference proteome</keyword>
<evidence type="ECO:0000256" key="1">
    <source>
        <dbReference type="SAM" id="MobiDB-lite"/>
    </source>
</evidence>
<dbReference type="EMBL" id="OW152827">
    <property type="protein sequence ID" value="CAH2042996.1"/>
    <property type="molecule type" value="Genomic_DNA"/>
</dbReference>
<feature type="region of interest" description="Disordered" evidence="1">
    <location>
        <begin position="328"/>
        <end position="359"/>
    </location>
</feature>
<feature type="compositionally biased region" description="Gly residues" evidence="1">
    <location>
        <begin position="36"/>
        <end position="48"/>
    </location>
</feature>
<dbReference type="InterPro" id="IPR006578">
    <property type="entry name" value="MADF-dom"/>
</dbReference>
<feature type="region of interest" description="Disordered" evidence="1">
    <location>
        <begin position="27"/>
        <end position="61"/>
    </location>
</feature>
<dbReference type="Proteomes" id="UP000837857">
    <property type="component" value="Chromosome 15"/>
</dbReference>
<feature type="compositionally biased region" description="Acidic residues" evidence="1">
    <location>
        <begin position="341"/>
        <end position="353"/>
    </location>
</feature>
<protein>
    <recommendedName>
        <fullName evidence="2">MADF domain-containing protein</fullName>
    </recommendedName>
</protein>
<reference evidence="3" key="1">
    <citation type="submission" date="2022-03" db="EMBL/GenBank/DDBJ databases">
        <authorList>
            <person name="Martin H S."/>
        </authorList>
    </citation>
    <scope>NUCLEOTIDE SEQUENCE</scope>
</reference>
<evidence type="ECO:0000313" key="3">
    <source>
        <dbReference type="EMBL" id="CAH2042996.1"/>
    </source>
</evidence>
<dbReference type="PROSITE" id="PS51029">
    <property type="entry name" value="MADF"/>
    <property type="match status" value="1"/>
</dbReference>